<evidence type="ECO:0000313" key="2">
    <source>
        <dbReference type="EMBL" id="AXB73041.1"/>
    </source>
</evidence>
<dbReference type="GeneID" id="80528091"/>
<dbReference type="RefSeq" id="YP_010790682.1">
    <property type="nucleotide sequence ID" value="NC_075452.1"/>
</dbReference>
<reference evidence="2 3" key="1">
    <citation type="submission" date="2018-07" db="EMBL/GenBank/DDBJ databases">
        <title>Complete genome sequence of a Psittacine Adenovirus-1 identified from a Poicephalus senegalus in Italy.</title>
        <authorList>
            <person name="Milani A."/>
            <person name="Zamperin G."/>
            <person name="Fusaro A."/>
            <person name="Monne I."/>
        </authorList>
    </citation>
    <scope>NUCLEOTIDE SEQUENCE [LARGE SCALE GENOMIC DNA]</scope>
    <source>
        <strain evidence="2">18VIR149_ITA_2018</strain>
    </source>
</reference>
<evidence type="ECO:0000256" key="1">
    <source>
        <dbReference type="SAM" id="Phobius"/>
    </source>
</evidence>
<sequence>MVVSQGPAADVWRQNGVVHGVRRRRSRTAVERLKNRLLETIVLVMRLRMYQSGSFFAFSYLDFPYNRLNCLCCSFRLAIPTAVPAIPGIAPIAAAIMGIRAGRKPPRRLVRGRRVRVLVFLRRRVPVPPSGVALAIVPVTRSVAVAGAPVWAARRAAS</sequence>
<dbReference type="Proteomes" id="UP000319520">
    <property type="component" value="Segment"/>
</dbReference>
<protein>
    <submittedName>
        <fullName evidence="2">Uncharacterized protein</fullName>
    </submittedName>
</protein>
<accession>A0A2Z5E1D0</accession>
<keyword evidence="1" id="KW-0812">Transmembrane</keyword>
<keyword evidence="3" id="KW-1185">Reference proteome</keyword>
<dbReference type="EMBL" id="MH580295">
    <property type="protein sequence ID" value="AXB73041.1"/>
    <property type="molecule type" value="Genomic_DNA"/>
</dbReference>
<organism evidence="2 3">
    <name type="scientific">Psittacine adenovirus 1</name>
    <dbReference type="NCBI Taxonomy" id="318592"/>
    <lineage>
        <taxon>Viruses</taxon>
        <taxon>Varidnaviria</taxon>
        <taxon>Bamfordvirae</taxon>
        <taxon>Preplasmiviricota</taxon>
        <taxon>Polisuviricotina</taxon>
        <taxon>Pharingeaviricetes</taxon>
        <taxon>Rowavirales</taxon>
        <taxon>Adenoviridae</taxon>
        <taxon>Aviadenovirus</taxon>
        <taxon>Aviadenovirus senegalense</taxon>
        <taxon>Psittacine aviadenovirus C</taxon>
    </lineage>
</organism>
<dbReference type="KEGG" id="vg:80528091"/>
<evidence type="ECO:0000313" key="3">
    <source>
        <dbReference type="Proteomes" id="UP000319520"/>
    </source>
</evidence>
<keyword evidence="1" id="KW-1133">Transmembrane helix</keyword>
<name>A0A2Z5E1D0_9ADEN</name>
<proteinExistence type="predicted"/>
<feature type="transmembrane region" description="Helical" evidence="1">
    <location>
        <begin position="77"/>
        <end position="99"/>
    </location>
</feature>
<keyword evidence="1" id="KW-0472">Membrane</keyword>